<comment type="subcellular location">
    <subcellularLocation>
        <location evidence="1">Cell membrane</location>
        <topology evidence="1">Multi-pass membrane protein</topology>
    </subcellularLocation>
</comment>
<reference evidence="8 9" key="1">
    <citation type="submission" date="2016-09" db="EMBL/GenBank/DDBJ databases">
        <title>Genome Sequence of the Lactobacillus fermentum strain NCC2970 (CNCM I-5068).</title>
        <authorList>
            <person name="Barretto C."/>
            <person name="Ngom-Bru C."/>
            <person name="Genevaz A."/>
            <person name="Fournier C."/>
            <person name="Moine D."/>
            <person name="Kassam M."/>
            <person name="Iltis A."/>
            <person name="Sagory-Zalkind P."/>
            <person name="Faucherand G."/>
            <person name="Descombes P."/>
            <person name="Duboux S."/>
        </authorList>
    </citation>
    <scope>NUCLEOTIDE SEQUENCE [LARGE SCALE GENOMIC DNA]</scope>
    <source>
        <strain evidence="8 9">NCC2970</strain>
    </source>
</reference>
<dbReference type="PROSITE" id="PS00216">
    <property type="entry name" value="SUGAR_TRANSPORT_1"/>
    <property type="match status" value="1"/>
</dbReference>
<dbReference type="Pfam" id="PF00083">
    <property type="entry name" value="Sugar_tr"/>
    <property type="match status" value="1"/>
</dbReference>
<dbReference type="InterPro" id="IPR020846">
    <property type="entry name" value="MFS_dom"/>
</dbReference>
<evidence type="ECO:0000313" key="9">
    <source>
        <dbReference type="Proteomes" id="UP000094714"/>
    </source>
</evidence>
<evidence type="ECO:0000313" key="8">
    <source>
        <dbReference type="EMBL" id="AOR75250.1"/>
    </source>
</evidence>
<evidence type="ECO:0000256" key="5">
    <source>
        <dbReference type="ARBA" id="ARBA00023136"/>
    </source>
</evidence>
<accession>A0A1D7ZZK2</accession>
<dbReference type="Gene3D" id="1.20.1250.20">
    <property type="entry name" value="MFS general substrate transporter like domains"/>
    <property type="match status" value="1"/>
</dbReference>
<gene>
    <name evidence="8" type="ORF">LACFE_CDS1807</name>
</gene>
<protein>
    <submittedName>
        <fullName evidence="8">Transport protein</fullName>
    </submittedName>
</protein>
<evidence type="ECO:0000256" key="4">
    <source>
        <dbReference type="ARBA" id="ARBA00022989"/>
    </source>
</evidence>
<proteinExistence type="predicted"/>
<dbReference type="InterPro" id="IPR036259">
    <property type="entry name" value="MFS_trans_sf"/>
</dbReference>
<feature type="region of interest" description="Disordered" evidence="6">
    <location>
        <begin position="438"/>
        <end position="458"/>
    </location>
</feature>
<sequence>MLLKSADYRNAPMEKMSWNVFIGVVLGQIVSSYTLGIVGVALDRVPSSMTLSSTWLGLLGAGSLIGLFGSLLVGRLADRYGRRKFFMADMLALTLLSVLQLFTTNLAALLVIRIALGMAIAVEYTVGTALLMEWVPAKRYFRYQTYLLAYWAIGYFAAYLVGTFTTGFGDRTWQVILASSAIVSTLAGLQRLVVRQPESPRWLASKGRIIEAINLVHRYVGEDYTVQPAPQVEVKKGAWRMLFSKKYRRRTLVGGLFYACQTFPFFGISIFLPILMENMNVTNPLVTQLLYYALMIAGVLVGIVLSNRLPRRYFLIGTFLASAAFLLVLSIWHQAPLALTLILFSLFSLTISAALVMDYAYPNELFDASIRTSGVGMCIAISRIGAVAGTFMLPIISNAWGSQAIFIICGTVLLIGGIICYQWAPETSLRFAKHNRSTINEPSGSRVTSSRYSDSTID</sequence>
<dbReference type="AlphaFoldDB" id="A0A1D7ZZK2"/>
<dbReference type="EMBL" id="CP017151">
    <property type="protein sequence ID" value="AOR75250.1"/>
    <property type="molecule type" value="Genomic_DNA"/>
</dbReference>
<dbReference type="GO" id="GO:0022857">
    <property type="term" value="F:transmembrane transporter activity"/>
    <property type="evidence" value="ECO:0007669"/>
    <property type="project" value="InterPro"/>
</dbReference>
<dbReference type="PROSITE" id="PS50850">
    <property type="entry name" value="MFS"/>
    <property type="match status" value="1"/>
</dbReference>
<keyword evidence="2" id="KW-0813">Transport</keyword>
<evidence type="ECO:0000256" key="6">
    <source>
        <dbReference type="SAM" id="MobiDB-lite"/>
    </source>
</evidence>
<dbReference type="PANTHER" id="PTHR23511">
    <property type="entry name" value="SYNAPTIC VESICLE GLYCOPROTEIN 2"/>
    <property type="match status" value="1"/>
</dbReference>
<keyword evidence="3" id="KW-0812">Transmembrane</keyword>
<evidence type="ECO:0000256" key="3">
    <source>
        <dbReference type="ARBA" id="ARBA00022692"/>
    </source>
</evidence>
<organism evidence="8 9">
    <name type="scientific">Limosilactobacillus fermentum</name>
    <name type="common">Lactobacillus fermentum</name>
    <dbReference type="NCBI Taxonomy" id="1613"/>
    <lineage>
        <taxon>Bacteria</taxon>
        <taxon>Bacillati</taxon>
        <taxon>Bacillota</taxon>
        <taxon>Bacilli</taxon>
        <taxon>Lactobacillales</taxon>
        <taxon>Lactobacillaceae</taxon>
        <taxon>Limosilactobacillus</taxon>
    </lineage>
</organism>
<dbReference type="PATRIC" id="fig|1613.112.peg.1892"/>
<keyword evidence="4" id="KW-1133">Transmembrane helix</keyword>
<dbReference type="SUPFAM" id="SSF103473">
    <property type="entry name" value="MFS general substrate transporter"/>
    <property type="match status" value="1"/>
</dbReference>
<dbReference type="PANTHER" id="PTHR23511:SF34">
    <property type="entry name" value="SYNAPTIC VESICLE GLYCOPROTEIN 2"/>
    <property type="match status" value="1"/>
</dbReference>
<keyword evidence="5" id="KW-0472">Membrane</keyword>
<feature type="domain" description="Major facilitator superfamily (MFS) profile" evidence="7">
    <location>
        <begin position="20"/>
        <end position="428"/>
    </location>
</feature>
<dbReference type="CDD" id="cd17316">
    <property type="entry name" value="MFS_SV2_like"/>
    <property type="match status" value="1"/>
</dbReference>
<name>A0A1D7ZZK2_LIMFE</name>
<dbReference type="InterPro" id="IPR005829">
    <property type="entry name" value="Sugar_transporter_CS"/>
</dbReference>
<dbReference type="RefSeq" id="WP_237048777.1">
    <property type="nucleotide sequence ID" value="NZ_CP017151.1"/>
</dbReference>
<dbReference type="InterPro" id="IPR005828">
    <property type="entry name" value="MFS_sugar_transport-like"/>
</dbReference>
<evidence type="ECO:0000256" key="2">
    <source>
        <dbReference type="ARBA" id="ARBA00022448"/>
    </source>
</evidence>
<evidence type="ECO:0000259" key="7">
    <source>
        <dbReference type="PROSITE" id="PS50850"/>
    </source>
</evidence>
<dbReference type="Proteomes" id="UP000094714">
    <property type="component" value="Chromosome"/>
</dbReference>
<evidence type="ECO:0000256" key="1">
    <source>
        <dbReference type="ARBA" id="ARBA00004651"/>
    </source>
</evidence>
<dbReference type="GO" id="GO:0005886">
    <property type="term" value="C:plasma membrane"/>
    <property type="evidence" value="ECO:0007669"/>
    <property type="project" value="UniProtKB-SubCell"/>
</dbReference>